<evidence type="ECO:0000256" key="1">
    <source>
        <dbReference type="ARBA" id="ARBA00007730"/>
    </source>
</evidence>
<dbReference type="Proteomes" id="UP000516148">
    <property type="component" value="Chromosome"/>
</dbReference>
<accession>A0A7H0LIB8</accession>
<evidence type="ECO:0000256" key="3">
    <source>
        <dbReference type="ARBA" id="ARBA00023002"/>
    </source>
</evidence>
<gene>
    <name evidence="5" type="ORF">H3Z74_22695</name>
</gene>
<dbReference type="Gene3D" id="1.25.40.10">
    <property type="entry name" value="Tetratricopeptide repeat domain"/>
    <property type="match status" value="1"/>
</dbReference>
<feature type="domain" description="Aspartyl/asparaginy/proline hydroxylase" evidence="4">
    <location>
        <begin position="195"/>
        <end position="359"/>
    </location>
</feature>
<comment type="similarity">
    <text evidence="1">Belongs to the aspartyl/asparaginyl beta-hydroxylase family.</text>
</comment>
<dbReference type="Gene3D" id="2.60.120.330">
    <property type="entry name" value="B-lactam Antibiotic, Isopenicillin N Synthase, Chain"/>
    <property type="match status" value="1"/>
</dbReference>
<evidence type="ECO:0000259" key="4">
    <source>
        <dbReference type="Pfam" id="PF05118"/>
    </source>
</evidence>
<dbReference type="SUPFAM" id="SSF51197">
    <property type="entry name" value="Clavaminate synthase-like"/>
    <property type="match status" value="1"/>
</dbReference>
<dbReference type="GO" id="GO:0016020">
    <property type="term" value="C:membrane"/>
    <property type="evidence" value="ECO:0007669"/>
    <property type="project" value="TreeGrafter"/>
</dbReference>
<proteinExistence type="inferred from homology"/>
<dbReference type="InterPro" id="IPR011990">
    <property type="entry name" value="TPR-like_helical_dom_sf"/>
</dbReference>
<reference evidence="5 6" key="1">
    <citation type="submission" date="2020-09" db="EMBL/GenBank/DDBJ databases">
        <title>Sphingomonas sp., a new species isolated from pork steak.</title>
        <authorList>
            <person name="Heidler von Heilborn D."/>
        </authorList>
    </citation>
    <scope>NUCLEOTIDE SEQUENCE [LARGE SCALE GENOMIC DNA]</scope>
    <source>
        <strain evidence="6">S8-3T</strain>
    </source>
</reference>
<dbReference type="EMBL" id="CP061038">
    <property type="protein sequence ID" value="QNQ09421.1"/>
    <property type="molecule type" value="Genomic_DNA"/>
</dbReference>
<evidence type="ECO:0000313" key="6">
    <source>
        <dbReference type="Proteomes" id="UP000516148"/>
    </source>
</evidence>
<dbReference type="InterPro" id="IPR007803">
    <property type="entry name" value="Asp/Arg/Pro-Hydrxlase"/>
</dbReference>
<keyword evidence="3" id="KW-0560">Oxidoreductase</keyword>
<dbReference type="InterPro" id="IPR051821">
    <property type="entry name" value="Asp/Asn_beta-hydroxylase"/>
</dbReference>
<dbReference type="PANTHER" id="PTHR46332:SF5">
    <property type="entry name" value="ASPARTATE BETA-HYDROXYLASE DOMAIN CONTAINING 2"/>
    <property type="match status" value="1"/>
</dbReference>
<protein>
    <submittedName>
        <fullName evidence="5">Aspartyl/asparaginyl beta-hydroxylase domain-containing protein</fullName>
    </submittedName>
</protein>
<dbReference type="GO" id="GO:0051213">
    <property type="term" value="F:dioxygenase activity"/>
    <property type="evidence" value="ECO:0007669"/>
    <property type="project" value="UniProtKB-KW"/>
</dbReference>
<dbReference type="SUPFAM" id="SSF48452">
    <property type="entry name" value="TPR-like"/>
    <property type="match status" value="1"/>
</dbReference>
<organism evidence="5 6">
    <name type="scientific">Sphingomonas alpina</name>
    <dbReference type="NCBI Taxonomy" id="653931"/>
    <lineage>
        <taxon>Bacteria</taxon>
        <taxon>Pseudomonadati</taxon>
        <taxon>Pseudomonadota</taxon>
        <taxon>Alphaproteobacteria</taxon>
        <taxon>Sphingomonadales</taxon>
        <taxon>Sphingomonadaceae</taxon>
        <taxon>Sphingomonas</taxon>
    </lineage>
</organism>
<dbReference type="Pfam" id="PF05118">
    <property type="entry name" value="Asp_Arg_Hydrox"/>
    <property type="match status" value="1"/>
</dbReference>
<name>A0A7H0LIB8_9SPHN</name>
<dbReference type="AlphaFoldDB" id="A0A7H0LIB8"/>
<evidence type="ECO:0000313" key="5">
    <source>
        <dbReference type="EMBL" id="QNQ09421.1"/>
    </source>
</evidence>
<sequence length="384" mass="42864">MSLASLLGEADRALAAQDFTRAQKLLREAALAQPEDLSIFLKLAGVSRAIGQFGVALDAVHRALSLSPLDFTALLMRAGLLDRAGDPMAGEAWGHALAQKPDGQLPPQMAAVLAEGERRHAAWLDAREQRLEAAMAVAEQQADDEERKRIARFRSNALRRTRHFHSEPTHFHFPGLVEREFHPRTLFPWLAELEAETRIIVAELEAVMSAERAELVPYIQYADHLPLQQWRPLNHNADWTAIHLWKNGHKVEANSRHCPRTLELLERLPQPVIPGASPNAMFSLLAPRTQIPPHVGINNGRLVCHLPLVVPAGCWFRVGAERRHWQRGEAFIFDDTIEHEAANPTDQLRIVFICDIWHPDLSTIEREAIAALIAAEDGVSAVGL</sequence>
<dbReference type="PANTHER" id="PTHR46332">
    <property type="entry name" value="ASPARTATE BETA-HYDROXYLASE DOMAIN-CONTAINING PROTEIN 2"/>
    <property type="match status" value="1"/>
</dbReference>
<keyword evidence="2" id="KW-0223">Dioxygenase</keyword>
<keyword evidence="6" id="KW-1185">Reference proteome</keyword>
<dbReference type="InterPro" id="IPR027443">
    <property type="entry name" value="IPNS-like_sf"/>
</dbReference>
<evidence type="ECO:0000256" key="2">
    <source>
        <dbReference type="ARBA" id="ARBA00022964"/>
    </source>
</evidence>
<dbReference type="KEGG" id="spap:H3Z74_22695"/>
<dbReference type="RefSeq" id="WP_187761735.1">
    <property type="nucleotide sequence ID" value="NZ_CP061038.1"/>
</dbReference>